<evidence type="ECO:0000256" key="4">
    <source>
        <dbReference type="ARBA" id="ARBA00023163"/>
    </source>
</evidence>
<name>A0A654KHV6_TAYEM</name>
<dbReference type="GO" id="GO:0019344">
    <property type="term" value="P:cysteine biosynthetic process"/>
    <property type="evidence" value="ECO:0007669"/>
    <property type="project" value="TreeGrafter"/>
</dbReference>
<evidence type="ECO:0000256" key="1">
    <source>
        <dbReference type="ARBA" id="ARBA00009437"/>
    </source>
</evidence>
<dbReference type="PANTHER" id="PTHR30126">
    <property type="entry name" value="HTH-TYPE TRANSCRIPTIONAL REGULATOR"/>
    <property type="match status" value="1"/>
</dbReference>
<sequence>MNIQQFRYVLETVNNNFNLTDAAKKLHTSQPGISKSIIELEEELGFQIFERNGKRLRGLTKPGKAVVSVIRRLILEVENIKRLSNEYVSHDEGVLVIGCTHTQARYFLPEIILDFKKRYPGVQVSLIESSPPQLANMLLNDELDVAFATETLAQVPGVVIFPCYDWQHFLVMREDHELAELTSSQIKELSLEDISKYPLITYSIQFTGRPSIDAAFEKAGIESNIVLEAIDADVIKTYVDVGLGLGIIAGMAYDPRRDRGLIGIPVGHLFGHHISKIGLRKGVFARDYVFEFIRMCAPGVEKKKIIELLHENLF</sequence>
<protein>
    <submittedName>
        <fullName evidence="6">Alkanesulfonate utilization operon LysR-family regulator CbI</fullName>
    </submittedName>
</protein>
<dbReference type="InterPro" id="IPR036388">
    <property type="entry name" value="WH-like_DNA-bd_sf"/>
</dbReference>
<dbReference type="NCBIfam" id="NF009327">
    <property type="entry name" value="PRK12684.1"/>
    <property type="match status" value="1"/>
</dbReference>
<evidence type="ECO:0000313" key="6">
    <source>
        <dbReference type="EMBL" id="ADU92037.1"/>
    </source>
</evidence>
<comment type="similarity">
    <text evidence="1">Belongs to the LysR transcriptional regulatory family.</text>
</comment>
<dbReference type="Pfam" id="PF03466">
    <property type="entry name" value="LysR_substrate"/>
    <property type="match status" value="1"/>
</dbReference>
<dbReference type="EMBL" id="CP002456">
    <property type="protein sequence ID" value="ADU92037.1"/>
    <property type="molecule type" value="Genomic_DNA"/>
</dbReference>
<dbReference type="GO" id="GO:0003700">
    <property type="term" value="F:DNA-binding transcription factor activity"/>
    <property type="evidence" value="ECO:0007669"/>
    <property type="project" value="InterPro"/>
</dbReference>
<evidence type="ECO:0000256" key="3">
    <source>
        <dbReference type="ARBA" id="ARBA00023125"/>
    </source>
</evidence>
<dbReference type="Pfam" id="PF00126">
    <property type="entry name" value="HTH_1"/>
    <property type="match status" value="1"/>
</dbReference>
<accession>A0A654KHV6</accession>
<evidence type="ECO:0000313" key="7">
    <source>
        <dbReference type="Proteomes" id="UP000007472"/>
    </source>
</evidence>
<dbReference type="InterPro" id="IPR000847">
    <property type="entry name" value="LysR_HTH_N"/>
</dbReference>
<dbReference type="KEGG" id="teq:TEQUI_1113"/>
<dbReference type="SUPFAM" id="SSF53850">
    <property type="entry name" value="Periplasmic binding protein-like II"/>
    <property type="match status" value="1"/>
</dbReference>
<dbReference type="CDD" id="cd08413">
    <property type="entry name" value="PBP2_CysB_like"/>
    <property type="match status" value="1"/>
</dbReference>
<dbReference type="AlphaFoldDB" id="A0A654KHV6"/>
<dbReference type="PROSITE" id="PS50931">
    <property type="entry name" value="HTH_LYSR"/>
    <property type="match status" value="1"/>
</dbReference>
<dbReference type="PRINTS" id="PR00039">
    <property type="entry name" value="HTHLYSR"/>
</dbReference>
<gene>
    <name evidence="6" type="ordered locus">TEQUI_1113</name>
</gene>
<dbReference type="Gene3D" id="3.40.190.10">
    <property type="entry name" value="Periplasmic binding protein-like II"/>
    <property type="match status" value="2"/>
</dbReference>
<keyword evidence="4" id="KW-0804">Transcription</keyword>
<dbReference type="GO" id="GO:0000976">
    <property type="term" value="F:transcription cis-regulatory region binding"/>
    <property type="evidence" value="ECO:0007669"/>
    <property type="project" value="TreeGrafter"/>
</dbReference>
<reference evidence="6 7" key="1">
    <citation type="journal article" date="2011" name="J. Bacteriol.">
        <title>Genome sequence of Taylorella equigenitalis MCE9, the causative agent of contagious equine metritis.</title>
        <authorList>
            <person name="Hebert L."/>
            <person name="Moumen B."/>
            <person name="Duquesne F."/>
            <person name="Breuil M.F."/>
            <person name="Laugier C."/>
            <person name="Batto J.M."/>
            <person name="Renault P."/>
            <person name="Petry S."/>
        </authorList>
    </citation>
    <scope>NUCLEOTIDE SEQUENCE [LARGE SCALE GENOMIC DNA]</scope>
    <source>
        <strain evidence="6 7">MCE9</strain>
    </source>
</reference>
<evidence type="ECO:0000259" key="5">
    <source>
        <dbReference type="PROSITE" id="PS50931"/>
    </source>
</evidence>
<keyword evidence="2" id="KW-0805">Transcription regulation</keyword>
<dbReference type="SUPFAM" id="SSF46785">
    <property type="entry name" value="Winged helix' DNA-binding domain"/>
    <property type="match status" value="1"/>
</dbReference>
<evidence type="ECO:0000256" key="2">
    <source>
        <dbReference type="ARBA" id="ARBA00023015"/>
    </source>
</evidence>
<keyword evidence="3" id="KW-0238">DNA-binding</keyword>
<dbReference type="InterPro" id="IPR036390">
    <property type="entry name" value="WH_DNA-bd_sf"/>
</dbReference>
<dbReference type="Proteomes" id="UP000007472">
    <property type="component" value="Chromosome"/>
</dbReference>
<proteinExistence type="inferred from homology"/>
<organism evidence="6 7">
    <name type="scientific">Taylorella equigenitalis (strain MCE9)</name>
    <dbReference type="NCBI Taxonomy" id="937774"/>
    <lineage>
        <taxon>Bacteria</taxon>
        <taxon>Pseudomonadati</taxon>
        <taxon>Pseudomonadota</taxon>
        <taxon>Betaproteobacteria</taxon>
        <taxon>Burkholderiales</taxon>
        <taxon>Alcaligenaceae</taxon>
        <taxon>Taylorella</taxon>
    </lineage>
</organism>
<dbReference type="InterPro" id="IPR005119">
    <property type="entry name" value="LysR_subst-bd"/>
</dbReference>
<feature type="domain" description="HTH lysR-type" evidence="5">
    <location>
        <begin position="1"/>
        <end position="59"/>
    </location>
</feature>
<dbReference type="PANTHER" id="PTHR30126:SF6">
    <property type="entry name" value="HTH-TYPE TRANSCRIPTIONAL REGULATOR CYSB-RELATED"/>
    <property type="match status" value="1"/>
</dbReference>
<dbReference type="Gene3D" id="1.10.10.10">
    <property type="entry name" value="Winged helix-like DNA-binding domain superfamily/Winged helix DNA-binding domain"/>
    <property type="match status" value="1"/>
</dbReference>
<dbReference type="InterPro" id="IPR037423">
    <property type="entry name" value="CysB_PBP2"/>
</dbReference>